<keyword evidence="3" id="KW-1185">Reference proteome</keyword>
<proteinExistence type="predicted"/>
<reference evidence="2 3" key="1">
    <citation type="journal article" date="2013" name="J. Microbiol.">
        <title>Lysinibacillus chungkukjangi sp. nov., isolated from Chungkukjang, Korean fermented soybean food.</title>
        <authorList>
            <person name="Kim S.J."/>
            <person name="Jang Y.H."/>
            <person name="Hamada M."/>
            <person name="Ahn J.H."/>
            <person name="Weon H.Y."/>
            <person name="Suzuki K."/>
            <person name="Whang K.S."/>
            <person name="Kwon S.W."/>
        </authorList>
    </citation>
    <scope>NUCLEOTIDE SEQUENCE [LARGE SCALE GENOMIC DNA]</scope>
    <source>
        <strain evidence="2 3">MCCC 1A12701</strain>
    </source>
</reference>
<feature type="domain" description="Thioredoxin" evidence="1">
    <location>
        <begin position="4"/>
        <end position="99"/>
    </location>
</feature>
<gene>
    <name evidence="2" type="ORF">EBB45_13160</name>
</gene>
<name>A0A3N9UCJ1_9BACI</name>
<evidence type="ECO:0000313" key="2">
    <source>
        <dbReference type="EMBL" id="RQW74090.1"/>
    </source>
</evidence>
<accession>A0A3N9UCJ1</accession>
<evidence type="ECO:0000259" key="1">
    <source>
        <dbReference type="Pfam" id="PF00085"/>
    </source>
</evidence>
<dbReference type="Pfam" id="PF00085">
    <property type="entry name" value="Thioredoxin"/>
    <property type="match status" value="1"/>
</dbReference>
<dbReference type="Proteomes" id="UP000274033">
    <property type="component" value="Unassembled WGS sequence"/>
</dbReference>
<dbReference type="EMBL" id="RRCT01000012">
    <property type="protein sequence ID" value="RQW74090.1"/>
    <property type="molecule type" value="Genomic_DNA"/>
</dbReference>
<evidence type="ECO:0000313" key="3">
    <source>
        <dbReference type="Proteomes" id="UP000274033"/>
    </source>
</evidence>
<dbReference type="OrthoDB" id="5784238at2"/>
<comment type="caution">
    <text evidence="2">The sequence shown here is derived from an EMBL/GenBank/DDBJ whole genome shotgun (WGS) entry which is preliminary data.</text>
</comment>
<dbReference type="InterPro" id="IPR013766">
    <property type="entry name" value="Thioredoxin_domain"/>
</dbReference>
<protein>
    <submittedName>
        <fullName evidence="2">Thioredoxin</fullName>
    </submittedName>
</protein>
<dbReference type="InterPro" id="IPR036249">
    <property type="entry name" value="Thioredoxin-like_sf"/>
</dbReference>
<organism evidence="2 3">
    <name type="scientific">Lysinibacillus composti</name>
    <dbReference type="NCBI Taxonomy" id="720633"/>
    <lineage>
        <taxon>Bacteria</taxon>
        <taxon>Bacillati</taxon>
        <taxon>Bacillota</taxon>
        <taxon>Bacilli</taxon>
        <taxon>Bacillales</taxon>
        <taxon>Bacillaceae</taxon>
        <taxon>Lysinibacillus</taxon>
    </lineage>
</organism>
<dbReference type="Gene3D" id="3.40.30.10">
    <property type="entry name" value="Glutaredoxin"/>
    <property type="match status" value="1"/>
</dbReference>
<dbReference type="AlphaFoldDB" id="A0A3N9UCJ1"/>
<dbReference type="SUPFAM" id="SSF52833">
    <property type="entry name" value="Thioredoxin-like"/>
    <property type="match status" value="1"/>
</dbReference>
<dbReference type="RefSeq" id="WP_124765458.1">
    <property type="nucleotide sequence ID" value="NZ_JAFBDY010000011.1"/>
</dbReference>
<sequence>MEEWNQQEWEKHINENEVSAFYLYTPMCGTCAVASKMMEVIENVVPNIPIGKANINYLEQVAYDYKVESVPCLLISRNGKVEEKVYAFQSVQHLYAKLKN</sequence>
<dbReference type="CDD" id="cd02947">
    <property type="entry name" value="TRX_family"/>
    <property type="match status" value="1"/>
</dbReference>